<keyword evidence="3" id="KW-0732">Signal</keyword>
<keyword evidence="2" id="KW-0472">Membrane</keyword>
<feature type="signal peptide" evidence="3">
    <location>
        <begin position="1"/>
        <end position="17"/>
    </location>
</feature>
<reference evidence="4 5" key="1">
    <citation type="submission" date="2019-09" db="EMBL/GenBank/DDBJ databases">
        <title>In-depth cultivation of the pig gut microbiome towards novel bacterial diversity and tailored functional studies.</title>
        <authorList>
            <person name="Wylensek D."/>
            <person name="Hitch T.C.A."/>
            <person name="Clavel T."/>
        </authorList>
    </citation>
    <scope>NUCLEOTIDE SEQUENCE [LARGE SCALE GENOMIC DNA]</scope>
    <source>
        <strain evidence="4 5">PG-178-WT-4</strain>
    </source>
</reference>
<dbReference type="AlphaFoldDB" id="A0A6L5XL90"/>
<keyword evidence="2" id="KW-0812">Transmembrane</keyword>
<proteinExistence type="predicted"/>
<feature type="compositionally biased region" description="Low complexity" evidence="1">
    <location>
        <begin position="128"/>
        <end position="144"/>
    </location>
</feature>
<dbReference type="Proteomes" id="UP000477488">
    <property type="component" value="Unassembled WGS sequence"/>
</dbReference>
<comment type="caution">
    <text evidence="4">The sequence shown here is derived from an EMBL/GenBank/DDBJ whole genome shotgun (WGS) entry which is preliminary data.</text>
</comment>
<evidence type="ECO:0000313" key="4">
    <source>
        <dbReference type="EMBL" id="MSS27868.1"/>
    </source>
</evidence>
<keyword evidence="5" id="KW-1185">Reference proteome</keyword>
<sequence>MPLLLLAALLLPAPAQAHRVNIFAWLEGDSVMVECGFNRSSPVKNGLVTVFDVTDGKELLRGHTDDNGRFSFPVPAAARAGHGLRMQIAAGEGHQNDWTMDASEFSGAAAPTASPLEKVDGADRPQGAADSATAAAPSAPAAPALTRTGPSATPDEVRAIVNAALDAKLGPIRRDLAAQVNAGPSLRDIIGGIGWILGLAGIGLYFKGRRG</sequence>
<feature type="transmembrane region" description="Helical" evidence="2">
    <location>
        <begin position="189"/>
        <end position="206"/>
    </location>
</feature>
<organism evidence="4 5">
    <name type="scientific">Desulfovibrio porci</name>
    <dbReference type="NCBI Taxonomy" id="2605782"/>
    <lineage>
        <taxon>Bacteria</taxon>
        <taxon>Pseudomonadati</taxon>
        <taxon>Thermodesulfobacteriota</taxon>
        <taxon>Desulfovibrionia</taxon>
        <taxon>Desulfovibrionales</taxon>
        <taxon>Desulfovibrionaceae</taxon>
        <taxon>Desulfovibrio</taxon>
    </lineage>
</organism>
<evidence type="ECO:0000313" key="5">
    <source>
        <dbReference type="Proteomes" id="UP000477488"/>
    </source>
</evidence>
<feature type="region of interest" description="Disordered" evidence="1">
    <location>
        <begin position="109"/>
        <end position="153"/>
    </location>
</feature>
<evidence type="ECO:0000256" key="3">
    <source>
        <dbReference type="SAM" id="SignalP"/>
    </source>
</evidence>
<evidence type="ECO:0000256" key="1">
    <source>
        <dbReference type="SAM" id="MobiDB-lite"/>
    </source>
</evidence>
<keyword evidence="2" id="KW-1133">Transmembrane helix</keyword>
<feature type="chain" id="PRO_5026990796" evidence="3">
    <location>
        <begin position="18"/>
        <end position="211"/>
    </location>
</feature>
<dbReference type="EMBL" id="VUMH01000006">
    <property type="protein sequence ID" value="MSS27868.1"/>
    <property type="molecule type" value="Genomic_DNA"/>
</dbReference>
<name>A0A6L5XL90_9BACT</name>
<protein>
    <submittedName>
        <fullName evidence="4">Cobalamin biosynthesis protein CbiL</fullName>
    </submittedName>
</protein>
<evidence type="ECO:0000256" key="2">
    <source>
        <dbReference type="SAM" id="Phobius"/>
    </source>
</evidence>
<gene>
    <name evidence="4" type="ORF">FYJ44_07385</name>
</gene>
<accession>A0A6L5XL90</accession>